<accession>A0A387BJC9</accession>
<name>A0A387BJC9_9MICO</name>
<dbReference type="EMBL" id="CP032624">
    <property type="protein sequence ID" value="AYG02352.1"/>
    <property type="molecule type" value="Genomic_DNA"/>
</dbReference>
<dbReference type="Pfam" id="PF09407">
    <property type="entry name" value="AbiEi_1"/>
    <property type="match status" value="1"/>
</dbReference>
<reference evidence="2 3" key="1">
    <citation type="submission" date="2018-09" db="EMBL/GenBank/DDBJ databases">
        <title>Genome sequencing of strain 2DFW10M-5.</title>
        <authorList>
            <person name="Heo J."/>
            <person name="Kim S.-J."/>
            <person name="Kwon S.-W."/>
        </authorList>
    </citation>
    <scope>NUCLEOTIDE SEQUENCE [LARGE SCALE GENOMIC DNA]</scope>
    <source>
        <strain evidence="2 3">2DFW10M-5</strain>
    </source>
</reference>
<dbReference type="KEGG" id="gry:D7I44_01595"/>
<proteinExistence type="predicted"/>
<feature type="domain" description="AbiEi antitoxin C-terminal" evidence="1">
    <location>
        <begin position="5"/>
        <end position="117"/>
    </location>
</feature>
<gene>
    <name evidence="2" type="ORF">D7I44_01595</name>
</gene>
<dbReference type="OrthoDB" id="4705648at2"/>
<sequence>MLAMESAAGVLGLAQRLPEREVVSLPSRIEPPKAFAGQWRAVTLVLPGEAQTTVDRLPTWNLDGLVAGIAGRPAAYRDLPGLGQWLPDAAARVDPELLIRLLAGLPSTASQRAAYLLAAGGNAEASVAILRRFPPRSVARIGPRQAGGRFNAATQVSDTALYRYLAVGTGA</sequence>
<protein>
    <recommendedName>
        <fullName evidence="1">AbiEi antitoxin C-terminal domain-containing protein</fullName>
    </recommendedName>
</protein>
<evidence type="ECO:0000259" key="1">
    <source>
        <dbReference type="Pfam" id="PF09407"/>
    </source>
</evidence>
<dbReference type="AlphaFoldDB" id="A0A387BJC9"/>
<organism evidence="2 3">
    <name type="scientific">Gryllotalpicola protaetiae</name>
    <dbReference type="NCBI Taxonomy" id="2419771"/>
    <lineage>
        <taxon>Bacteria</taxon>
        <taxon>Bacillati</taxon>
        <taxon>Actinomycetota</taxon>
        <taxon>Actinomycetes</taxon>
        <taxon>Micrococcales</taxon>
        <taxon>Microbacteriaceae</taxon>
        <taxon>Gryllotalpicola</taxon>
    </lineage>
</organism>
<dbReference type="SUPFAM" id="SSF160887">
    <property type="entry name" value="Rv2827c C-terminal domain-like"/>
    <property type="match status" value="1"/>
</dbReference>
<dbReference type="InterPro" id="IPR018547">
    <property type="entry name" value="AbiEi_C"/>
</dbReference>
<keyword evidence="3" id="KW-1185">Reference proteome</keyword>
<evidence type="ECO:0000313" key="2">
    <source>
        <dbReference type="EMBL" id="AYG02352.1"/>
    </source>
</evidence>
<dbReference type="Proteomes" id="UP000275069">
    <property type="component" value="Chromosome"/>
</dbReference>
<evidence type="ECO:0000313" key="3">
    <source>
        <dbReference type="Proteomes" id="UP000275069"/>
    </source>
</evidence>